<dbReference type="OrthoDB" id="5946465at2759"/>
<dbReference type="PROSITE" id="PS50088">
    <property type="entry name" value="ANK_REPEAT"/>
    <property type="match status" value="3"/>
</dbReference>
<feature type="repeat" description="ANK" evidence="3">
    <location>
        <begin position="7"/>
        <end position="30"/>
    </location>
</feature>
<reference evidence="4" key="1">
    <citation type="submission" date="2021-03" db="EMBL/GenBank/DDBJ databases">
        <authorList>
            <person name="Bekaert M."/>
        </authorList>
    </citation>
    <scope>NUCLEOTIDE SEQUENCE</scope>
</reference>
<evidence type="ECO:0000313" key="4">
    <source>
        <dbReference type="EMBL" id="CAG2256337.1"/>
    </source>
</evidence>
<dbReference type="SMART" id="SM00248">
    <property type="entry name" value="ANK"/>
    <property type="match status" value="3"/>
</dbReference>
<dbReference type="PROSITE" id="PS50297">
    <property type="entry name" value="ANK_REP_REGION"/>
    <property type="match status" value="3"/>
</dbReference>
<dbReference type="EMBL" id="CAJPWZ010003302">
    <property type="protein sequence ID" value="CAG2256337.1"/>
    <property type="molecule type" value="Genomic_DNA"/>
</dbReference>
<feature type="repeat" description="ANK" evidence="3">
    <location>
        <begin position="41"/>
        <end position="64"/>
    </location>
</feature>
<organism evidence="4 5">
    <name type="scientific">Mytilus edulis</name>
    <name type="common">Blue mussel</name>
    <dbReference type="NCBI Taxonomy" id="6550"/>
    <lineage>
        <taxon>Eukaryota</taxon>
        <taxon>Metazoa</taxon>
        <taxon>Spiralia</taxon>
        <taxon>Lophotrochozoa</taxon>
        <taxon>Mollusca</taxon>
        <taxon>Bivalvia</taxon>
        <taxon>Autobranchia</taxon>
        <taxon>Pteriomorphia</taxon>
        <taxon>Mytilida</taxon>
        <taxon>Mytiloidea</taxon>
        <taxon>Mytilidae</taxon>
        <taxon>Mytilinae</taxon>
        <taxon>Mytilus</taxon>
    </lineage>
</organism>
<dbReference type="PANTHER" id="PTHR24198:SF165">
    <property type="entry name" value="ANKYRIN REPEAT-CONTAINING PROTEIN-RELATED"/>
    <property type="match status" value="1"/>
</dbReference>
<dbReference type="InterPro" id="IPR002110">
    <property type="entry name" value="Ankyrin_rpt"/>
</dbReference>
<keyword evidence="2 3" id="KW-0040">ANK repeat</keyword>
<name>A0A8S3VMQ3_MYTED</name>
<dbReference type="Gene3D" id="1.25.40.20">
    <property type="entry name" value="Ankyrin repeat-containing domain"/>
    <property type="match status" value="2"/>
</dbReference>
<evidence type="ECO:0000313" key="5">
    <source>
        <dbReference type="Proteomes" id="UP000683360"/>
    </source>
</evidence>
<evidence type="ECO:0000256" key="3">
    <source>
        <dbReference type="PROSITE-ProRule" id="PRU00023"/>
    </source>
</evidence>
<dbReference type="SUPFAM" id="SSF48403">
    <property type="entry name" value="Ankyrin repeat"/>
    <property type="match status" value="1"/>
</dbReference>
<dbReference type="InterPro" id="IPR036770">
    <property type="entry name" value="Ankyrin_rpt-contain_sf"/>
</dbReference>
<dbReference type="AlphaFoldDB" id="A0A8S3VMQ3"/>
<sequence length="154" mass="16969">MLVDEPYGDTPLHAAAEGGFINIVKLLLERADIDPKKENKPNKTLLHSAARGGNLDIVELLLERADIDPNGENKYGSTPLHRAVKGGFINIVQFLLERADIDPNKTDKAAANFVRYLHIDITIYVRSRPTANAYKSFSTNVSVNDGAIQIPISF</sequence>
<proteinExistence type="predicted"/>
<evidence type="ECO:0000256" key="1">
    <source>
        <dbReference type="ARBA" id="ARBA00022737"/>
    </source>
</evidence>
<evidence type="ECO:0000256" key="2">
    <source>
        <dbReference type="ARBA" id="ARBA00023043"/>
    </source>
</evidence>
<keyword evidence="5" id="KW-1185">Reference proteome</keyword>
<dbReference type="Pfam" id="PF12796">
    <property type="entry name" value="Ank_2"/>
    <property type="match status" value="1"/>
</dbReference>
<feature type="repeat" description="ANK" evidence="3">
    <location>
        <begin position="75"/>
        <end position="98"/>
    </location>
</feature>
<comment type="caution">
    <text evidence="4">The sequence shown here is derived from an EMBL/GenBank/DDBJ whole genome shotgun (WGS) entry which is preliminary data.</text>
</comment>
<dbReference type="Proteomes" id="UP000683360">
    <property type="component" value="Unassembled WGS sequence"/>
</dbReference>
<gene>
    <name evidence="4" type="ORF">MEDL_67699</name>
</gene>
<keyword evidence="1" id="KW-0677">Repeat</keyword>
<dbReference type="PANTHER" id="PTHR24198">
    <property type="entry name" value="ANKYRIN REPEAT AND PROTEIN KINASE DOMAIN-CONTAINING PROTEIN"/>
    <property type="match status" value="1"/>
</dbReference>
<protein>
    <submittedName>
        <fullName evidence="4">Uncharacterized protein</fullName>
    </submittedName>
</protein>
<accession>A0A8S3VMQ3</accession>